<reference evidence="3" key="1">
    <citation type="submission" date="2022-01" db="EMBL/GenBank/DDBJ databases">
        <authorList>
            <person name="King R."/>
        </authorList>
    </citation>
    <scope>NUCLEOTIDE SEQUENCE</scope>
</reference>
<keyword evidence="1" id="KW-0862">Zinc</keyword>
<evidence type="ECO:0000259" key="2">
    <source>
        <dbReference type="PROSITE" id="PS50158"/>
    </source>
</evidence>
<keyword evidence="1" id="KW-0863">Zinc-finger</keyword>
<evidence type="ECO:0000256" key="1">
    <source>
        <dbReference type="PROSITE-ProRule" id="PRU00047"/>
    </source>
</evidence>
<dbReference type="GO" id="GO:0008270">
    <property type="term" value="F:zinc ion binding"/>
    <property type="evidence" value="ECO:0007669"/>
    <property type="project" value="UniProtKB-KW"/>
</dbReference>
<dbReference type="PANTHER" id="PTHR47331">
    <property type="entry name" value="PHD-TYPE DOMAIN-CONTAINING PROTEIN"/>
    <property type="match status" value="1"/>
</dbReference>
<keyword evidence="1" id="KW-0479">Metal-binding</keyword>
<dbReference type="PANTHER" id="PTHR47331:SF1">
    <property type="entry name" value="GAG-LIKE PROTEIN"/>
    <property type="match status" value="1"/>
</dbReference>
<dbReference type="AlphaFoldDB" id="A0A9N9N1K0"/>
<accession>A0A9N9N1K0</accession>
<evidence type="ECO:0000313" key="4">
    <source>
        <dbReference type="Proteomes" id="UP001152799"/>
    </source>
</evidence>
<organism evidence="3 4">
    <name type="scientific">Ceutorhynchus assimilis</name>
    <name type="common">cabbage seed weevil</name>
    <dbReference type="NCBI Taxonomy" id="467358"/>
    <lineage>
        <taxon>Eukaryota</taxon>
        <taxon>Metazoa</taxon>
        <taxon>Ecdysozoa</taxon>
        <taxon>Arthropoda</taxon>
        <taxon>Hexapoda</taxon>
        <taxon>Insecta</taxon>
        <taxon>Pterygota</taxon>
        <taxon>Neoptera</taxon>
        <taxon>Endopterygota</taxon>
        <taxon>Coleoptera</taxon>
        <taxon>Polyphaga</taxon>
        <taxon>Cucujiformia</taxon>
        <taxon>Curculionidae</taxon>
        <taxon>Ceutorhynchinae</taxon>
        <taxon>Ceutorhynchus</taxon>
    </lineage>
</organism>
<dbReference type="SUPFAM" id="SSF57756">
    <property type="entry name" value="Retrovirus zinc finger-like domains"/>
    <property type="match status" value="1"/>
</dbReference>
<dbReference type="EMBL" id="OU892284">
    <property type="protein sequence ID" value="CAG9772230.1"/>
    <property type="molecule type" value="Genomic_DNA"/>
</dbReference>
<dbReference type="InterPro" id="IPR036875">
    <property type="entry name" value="Znf_CCHC_sf"/>
</dbReference>
<gene>
    <name evidence="3" type="ORF">CEUTPL_LOCUS12649</name>
</gene>
<protein>
    <recommendedName>
        <fullName evidence="2">CCHC-type domain-containing protein</fullName>
    </recommendedName>
</protein>
<name>A0A9N9N1K0_9CUCU</name>
<evidence type="ECO:0000313" key="3">
    <source>
        <dbReference type="EMBL" id="CAG9772230.1"/>
    </source>
</evidence>
<dbReference type="Proteomes" id="UP001152799">
    <property type="component" value="Chromosome 8"/>
</dbReference>
<dbReference type="GO" id="GO:0003676">
    <property type="term" value="F:nucleic acid binding"/>
    <property type="evidence" value="ECO:0007669"/>
    <property type="project" value="InterPro"/>
</dbReference>
<proteinExistence type="predicted"/>
<dbReference type="OrthoDB" id="6783651at2759"/>
<keyword evidence="4" id="KW-1185">Reference proteome</keyword>
<dbReference type="InterPro" id="IPR001878">
    <property type="entry name" value="Znf_CCHC"/>
</dbReference>
<dbReference type="PROSITE" id="PS50158">
    <property type="entry name" value="ZF_CCHC"/>
    <property type="match status" value="1"/>
</dbReference>
<sequence>MCKKDHSIYSCPSFLELSPGDRLNRVRKINACTNCLRQGHTVKDCKSKFTCRKCSNRRISLLHINKNNTNEDISRTTNTIQICRFAISSKSTSTC</sequence>
<feature type="domain" description="CCHC-type" evidence="2">
    <location>
        <begin position="32"/>
        <end position="47"/>
    </location>
</feature>